<gene>
    <name evidence="6" type="ORF">V1264_019566</name>
</gene>
<organism evidence="6 7">
    <name type="scientific">Littorina saxatilis</name>
    <dbReference type="NCBI Taxonomy" id="31220"/>
    <lineage>
        <taxon>Eukaryota</taxon>
        <taxon>Metazoa</taxon>
        <taxon>Spiralia</taxon>
        <taxon>Lophotrochozoa</taxon>
        <taxon>Mollusca</taxon>
        <taxon>Gastropoda</taxon>
        <taxon>Caenogastropoda</taxon>
        <taxon>Littorinimorpha</taxon>
        <taxon>Littorinoidea</taxon>
        <taxon>Littorinidae</taxon>
        <taxon>Littorina</taxon>
    </lineage>
</organism>
<evidence type="ECO:0000313" key="6">
    <source>
        <dbReference type="EMBL" id="KAK7104929.1"/>
    </source>
</evidence>
<feature type="domain" description="Phosphatidylinositol N-acetylglucosaminyltransferase subunit H conserved" evidence="5">
    <location>
        <begin position="76"/>
        <end position="142"/>
    </location>
</feature>
<comment type="similarity">
    <text evidence="2">Belongs to the PIGH family.</text>
</comment>
<protein>
    <recommendedName>
        <fullName evidence="5">Phosphatidylinositol N-acetylglucosaminyltransferase subunit H conserved domain-containing protein</fullName>
    </recommendedName>
</protein>
<keyword evidence="7" id="KW-1185">Reference proteome</keyword>
<dbReference type="GO" id="GO:0006506">
    <property type="term" value="P:GPI anchor biosynthetic process"/>
    <property type="evidence" value="ECO:0007669"/>
    <property type="project" value="InterPro"/>
</dbReference>
<dbReference type="Pfam" id="PF10181">
    <property type="entry name" value="PIG-H"/>
    <property type="match status" value="1"/>
</dbReference>
<name>A0AAN9GEN6_9CAEN</name>
<comment type="caution">
    <text evidence="6">The sequence shown here is derived from an EMBL/GenBank/DDBJ whole genome shotgun (WGS) entry which is preliminary data.</text>
</comment>
<evidence type="ECO:0000259" key="5">
    <source>
        <dbReference type="Pfam" id="PF10181"/>
    </source>
</evidence>
<accession>A0AAN9GEN6</accession>
<proteinExistence type="inferred from homology"/>
<comment type="pathway">
    <text evidence="1">Glycolipid biosynthesis; glycosylphosphatidylinositol-anchor biosynthesis.</text>
</comment>
<sequence length="219" mass="25124">MANLEHRNYGAMGSEFILHHCALRPKRLVASFVVTTTLCAALKLHEMNVRLLWLLSVVLALVLAVRLFNKVRKEVLLVLPNLGVQVKTQYWFRHQETQFFDKSRVKGIVITEAVTMQSIVCYLAVLLASRPAGPVETVVPLFTRSWPRLQDLVYMYRAVEDTCTDSVITSVHQDSKGEEETQQLGARDTTRVRSSQEESRWKKKRLPLRSRRTTRSSKS</sequence>
<dbReference type="AlphaFoldDB" id="A0AAN9GEN6"/>
<evidence type="ECO:0000256" key="2">
    <source>
        <dbReference type="ARBA" id="ARBA00009610"/>
    </source>
</evidence>
<evidence type="ECO:0000313" key="7">
    <source>
        <dbReference type="Proteomes" id="UP001374579"/>
    </source>
</evidence>
<dbReference type="PANTHER" id="PTHR15231">
    <property type="entry name" value="PHOSPHATIDYLINOSITOL N-ACETYLGLUCOSAMINYLTRANSFERASE SUBUNIT H"/>
    <property type="match status" value="1"/>
</dbReference>
<dbReference type="EMBL" id="JBAMIC010000008">
    <property type="protein sequence ID" value="KAK7104929.1"/>
    <property type="molecule type" value="Genomic_DNA"/>
</dbReference>
<feature type="compositionally biased region" description="Basic residues" evidence="3">
    <location>
        <begin position="201"/>
        <end position="219"/>
    </location>
</feature>
<evidence type="ECO:0000256" key="4">
    <source>
        <dbReference type="SAM" id="Phobius"/>
    </source>
</evidence>
<feature type="transmembrane region" description="Helical" evidence="4">
    <location>
        <begin position="51"/>
        <end position="68"/>
    </location>
</feature>
<dbReference type="PANTHER" id="PTHR15231:SF1">
    <property type="entry name" value="PHOSPHATIDYLINOSITOL N-ACETYLGLUCOSAMINYLTRANSFERASE SUBUNIT H"/>
    <property type="match status" value="1"/>
</dbReference>
<dbReference type="InterPro" id="IPR019328">
    <property type="entry name" value="PIGH-H_dom"/>
</dbReference>
<keyword evidence="4" id="KW-0472">Membrane</keyword>
<dbReference type="Proteomes" id="UP001374579">
    <property type="component" value="Unassembled WGS sequence"/>
</dbReference>
<reference evidence="6 7" key="1">
    <citation type="submission" date="2024-02" db="EMBL/GenBank/DDBJ databases">
        <title>Chromosome-scale genome assembly of the rough periwinkle Littorina saxatilis.</title>
        <authorList>
            <person name="De Jode A."/>
            <person name="Faria R."/>
            <person name="Formenti G."/>
            <person name="Sims Y."/>
            <person name="Smith T.P."/>
            <person name="Tracey A."/>
            <person name="Wood J.M.D."/>
            <person name="Zagrodzka Z.B."/>
            <person name="Johannesson K."/>
            <person name="Butlin R.K."/>
            <person name="Leder E.H."/>
        </authorList>
    </citation>
    <scope>NUCLEOTIDE SEQUENCE [LARGE SCALE GENOMIC DNA]</scope>
    <source>
        <strain evidence="6">Snail1</strain>
        <tissue evidence="6">Muscle</tissue>
    </source>
</reference>
<keyword evidence="4" id="KW-0812">Transmembrane</keyword>
<evidence type="ECO:0000256" key="1">
    <source>
        <dbReference type="ARBA" id="ARBA00004687"/>
    </source>
</evidence>
<evidence type="ECO:0000256" key="3">
    <source>
        <dbReference type="SAM" id="MobiDB-lite"/>
    </source>
</evidence>
<keyword evidence="4" id="KW-1133">Transmembrane helix</keyword>
<feature type="compositionally biased region" description="Basic and acidic residues" evidence="3">
    <location>
        <begin position="188"/>
        <end position="200"/>
    </location>
</feature>
<dbReference type="InterPro" id="IPR044215">
    <property type="entry name" value="PIG-H"/>
</dbReference>
<dbReference type="GO" id="GO:0000506">
    <property type="term" value="C:glycosylphosphatidylinositol-N-acetylglucosaminyltransferase (GPI-GnT) complex"/>
    <property type="evidence" value="ECO:0007669"/>
    <property type="project" value="InterPro"/>
</dbReference>
<feature type="region of interest" description="Disordered" evidence="3">
    <location>
        <begin position="172"/>
        <end position="219"/>
    </location>
</feature>